<dbReference type="EMBL" id="FAXC01000287">
    <property type="protein sequence ID" value="CUV09694.1"/>
    <property type="molecule type" value="Genomic_DNA"/>
</dbReference>
<dbReference type="Pfam" id="PF00591">
    <property type="entry name" value="Glycos_transf_3"/>
    <property type="match status" value="1"/>
</dbReference>
<dbReference type="PANTHER" id="PTHR10515:SF0">
    <property type="entry name" value="THYMIDINE PHOSPHORYLASE"/>
    <property type="match status" value="1"/>
</dbReference>
<dbReference type="InterPro" id="IPR013102">
    <property type="entry name" value="PYNP_C"/>
</dbReference>
<proteinExistence type="predicted"/>
<gene>
    <name evidence="4" type="ORF">MGWOODY_Mmi458</name>
</gene>
<dbReference type="Gene3D" id="3.90.1170.30">
    <property type="entry name" value="Pyrimidine nucleoside phosphorylase-like, C-terminal domain"/>
    <property type="match status" value="1"/>
</dbReference>
<dbReference type="SUPFAM" id="SSF52418">
    <property type="entry name" value="Nucleoside phosphorylase/phosphoribosyltransferase catalytic domain"/>
    <property type="match status" value="1"/>
</dbReference>
<feature type="domain" description="Pyrimidine nucleoside phosphorylase C-terminal" evidence="3">
    <location>
        <begin position="196"/>
        <end position="270"/>
    </location>
</feature>
<dbReference type="GO" id="GO:0005829">
    <property type="term" value="C:cytosol"/>
    <property type="evidence" value="ECO:0007669"/>
    <property type="project" value="TreeGrafter"/>
</dbReference>
<organism evidence="4">
    <name type="scientific">hydrothermal vent metagenome</name>
    <dbReference type="NCBI Taxonomy" id="652676"/>
    <lineage>
        <taxon>unclassified sequences</taxon>
        <taxon>metagenomes</taxon>
        <taxon>ecological metagenomes</taxon>
    </lineage>
</organism>
<dbReference type="SUPFAM" id="SSF54680">
    <property type="entry name" value="Pyrimidine nucleoside phosphorylase C-terminal domain"/>
    <property type="match status" value="1"/>
</dbReference>
<name>A0A160VJZ8_9ZZZZ</name>
<accession>A0A160VJZ8</accession>
<keyword evidence="2 4" id="KW-0808">Transferase</keyword>
<reference evidence="4" key="1">
    <citation type="submission" date="2015-10" db="EMBL/GenBank/DDBJ databases">
        <authorList>
            <person name="Gilbert D.G."/>
        </authorList>
    </citation>
    <scope>NUCLEOTIDE SEQUENCE</scope>
</reference>
<dbReference type="EC" id="2.4.2.2" evidence="4"/>
<dbReference type="Pfam" id="PF07831">
    <property type="entry name" value="PYNP_C"/>
    <property type="match status" value="1"/>
</dbReference>
<evidence type="ECO:0000313" key="4">
    <source>
        <dbReference type="EMBL" id="CUV09694.1"/>
    </source>
</evidence>
<dbReference type="GO" id="GO:0004645">
    <property type="term" value="F:1,4-alpha-oligoglucan phosphorylase activity"/>
    <property type="evidence" value="ECO:0007669"/>
    <property type="project" value="InterPro"/>
</dbReference>
<dbReference type="PANTHER" id="PTHR10515">
    <property type="entry name" value="THYMIDINE PHOSPHORYLASE"/>
    <property type="match status" value="1"/>
</dbReference>
<dbReference type="SMART" id="SM00941">
    <property type="entry name" value="PYNP_C"/>
    <property type="match status" value="1"/>
</dbReference>
<evidence type="ECO:0000256" key="1">
    <source>
        <dbReference type="ARBA" id="ARBA00022676"/>
    </source>
</evidence>
<evidence type="ECO:0000259" key="3">
    <source>
        <dbReference type="SMART" id="SM00941"/>
    </source>
</evidence>
<dbReference type="InterPro" id="IPR000053">
    <property type="entry name" value="Thymidine/pyrmidine_PPase"/>
</dbReference>
<dbReference type="InterPro" id="IPR035902">
    <property type="entry name" value="Nuc_phospho_transferase"/>
</dbReference>
<sequence>MIGQTAEICPADKKMYALRDVTGTVGSIPLICGSIMSKKIAEGIQGLVMDIKIGNGAFMETLDEGQKLATLLEQIGNNFNVNTDIVFSSMDQPLGRYAGLWCEVKEAINCLQSDGPEDTMAVTLELGSRLLIQAKTVSDKSAAMKMQRELIETGLALEKFLEMVSAHGGTHADIASFQTLHLPSEEAVFSAQQSGIISTMYTKLIGLANSELGCGRKELAEVLDPTAGMEFYHKIGDQVMEGEPLIRLFNSNSEKLNTALNMLSTSVVIGEEHVDHRLFPSTD</sequence>
<dbReference type="InterPro" id="IPR036566">
    <property type="entry name" value="PYNP-like_C_sf"/>
</dbReference>
<dbReference type="Gene3D" id="3.40.1030.10">
    <property type="entry name" value="Nucleoside phosphorylase/phosphoribosyltransferase catalytic domain"/>
    <property type="match status" value="1"/>
</dbReference>
<dbReference type="GO" id="GO:0016154">
    <property type="term" value="F:pyrimidine-nucleoside phosphorylase activity"/>
    <property type="evidence" value="ECO:0007669"/>
    <property type="project" value="UniProtKB-EC"/>
</dbReference>
<dbReference type="GO" id="GO:0006206">
    <property type="term" value="P:pyrimidine nucleobase metabolic process"/>
    <property type="evidence" value="ECO:0007669"/>
    <property type="project" value="InterPro"/>
</dbReference>
<dbReference type="GO" id="GO:0006213">
    <property type="term" value="P:pyrimidine nucleoside metabolic process"/>
    <property type="evidence" value="ECO:0007669"/>
    <property type="project" value="InterPro"/>
</dbReference>
<protein>
    <submittedName>
        <fullName evidence="4">Pyrimidine-nucleoside phosphorylase</fullName>
        <ecNumber evidence="4">2.4.2.2</ecNumber>
    </submittedName>
</protein>
<dbReference type="InterPro" id="IPR000312">
    <property type="entry name" value="Glycosyl_Trfase_fam3"/>
</dbReference>
<evidence type="ECO:0000256" key="2">
    <source>
        <dbReference type="ARBA" id="ARBA00022679"/>
    </source>
</evidence>
<keyword evidence="1 4" id="KW-0328">Glycosyltransferase</keyword>
<dbReference type="AlphaFoldDB" id="A0A160VJZ8"/>